<dbReference type="SUPFAM" id="SSF51569">
    <property type="entry name" value="Aldolase"/>
    <property type="match status" value="1"/>
</dbReference>
<dbReference type="Proteomes" id="UP000178797">
    <property type="component" value="Unassembled WGS sequence"/>
</dbReference>
<proteinExistence type="predicted"/>
<gene>
    <name evidence="3" type="ORF">A2W05_01790</name>
</gene>
<accession>A0A1F7RVM6</accession>
<keyword evidence="1" id="KW-0464">Manganese</keyword>
<organism evidence="3 4">
    <name type="scientific">Candidatus Schekmanbacteria bacterium RBG_16_38_10</name>
    <dbReference type="NCBI Taxonomy" id="1817879"/>
    <lineage>
        <taxon>Bacteria</taxon>
        <taxon>Candidatus Schekmaniibacteriota</taxon>
    </lineage>
</organism>
<dbReference type="Pfam" id="PF00682">
    <property type="entry name" value="HMGL-like"/>
    <property type="match status" value="1"/>
</dbReference>
<dbReference type="PROSITE" id="PS50991">
    <property type="entry name" value="PYR_CT"/>
    <property type="match status" value="1"/>
</dbReference>
<evidence type="ECO:0000313" key="3">
    <source>
        <dbReference type="EMBL" id="OGL45629.1"/>
    </source>
</evidence>
<evidence type="ECO:0000259" key="2">
    <source>
        <dbReference type="PROSITE" id="PS50991"/>
    </source>
</evidence>
<dbReference type="GO" id="GO:0009098">
    <property type="term" value="P:L-leucine biosynthetic process"/>
    <property type="evidence" value="ECO:0007669"/>
    <property type="project" value="TreeGrafter"/>
</dbReference>
<comment type="caution">
    <text evidence="3">The sequence shown here is derived from an EMBL/GenBank/DDBJ whole genome shotgun (WGS) entry which is preliminary data.</text>
</comment>
<name>A0A1F7RVM6_9BACT</name>
<protein>
    <recommendedName>
        <fullName evidence="2">Pyruvate carboxyltransferase domain-containing protein</fullName>
    </recommendedName>
</protein>
<evidence type="ECO:0000313" key="4">
    <source>
        <dbReference type="Proteomes" id="UP000178797"/>
    </source>
</evidence>
<dbReference type="PANTHER" id="PTHR10277:SF9">
    <property type="entry name" value="2-ISOPROPYLMALATE SYNTHASE 1, CHLOROPLASTIC-RELATED"/>
    <property type="match status" value="1"/>
</dbReference>
<dbReference type="Gene3D" id="1.10.238.260">
    <property type="match status" value="1"/>
</dbReference>
<reference evidence="3 4" key="1">
    <citation type="journal article" date="2016" name="Nat. Commun.">
        <title>Thousands of microbial genomes shed light on interconnected biogeochemical processes in an aquifer system.</title>
        <authorList>
            <person name="Anantharaman K."/>
            <person name="Brown C.T."/>
            <person name="Hug L.A."/>
            <person name="Sharon I."/>
            <person name="Castelle C.J."/>
            <person name="Probst A.J."/>
            <person name="Thomas B.C."/>
            <person name="Singh A."/>
            <person name="Wilkins M.J."/>
            <person name="Karaoz U."/>
            <person name="Brodie E.L."/>
            <person name="Williams K.H."/>
            <person name="Hubbard S.S."/>
            <person name="Banfield J.F."/>
        </authorList>
    </citation>
    <scope>NUCLEOTIDE SEQUENCE [LARGE SCALE GENOMIC DNA]</scope>
</reference>
<dbReference type="InterPro" id="IPR000891">
    <property type="entry name" value="PYR_CT"/>
</dbReference>
<dbReference type="PANTHER" id="PTHR10277">
    <property type="entry name" value="HOMOCITRATE SYNTHASE-RELATED"/>
    <property type="match status" value="1"/>
</dbReference>
<dbReference type="Gene3D" id="3.20.20.70">
    <property type="entry name" value="Aldolase class I"/>
    <property type="match status" value="1"/>
</dbReference>
<dbReference type="AlphaFoldDB" id="A0A1F7RVM6"/>
<evidence type="ECO:0000256" key="1">
    <source>
        <dbReference type="ARBA" id="ARBA00023211"/>
    </source>
</evidence>
<sequence length="356" mass="39054">MEILGINSADIGLPGAGRAVSSNTLELAKEIAGSKMKIEANCASRTVEADITPIVEISQKAGIPVEAALFIGSSPIRQYAEDWTLDIMLEHTRKAVKFATSNNLPVMYVTEDTTRANPDDIKKLYLTAIENGARRICVCDTVGHITPNGIFQLIGYIKRMLKEGGVKDVKVDWHGHNDRGLSVWNAICALQAGVDRVHGTALGIGERVGNAPLDQMLVNLKLMGWIENDLTKLYEYCKLTSEYTDVPIPAGYPVVGKDAFETATGVHAAAVIKAFKKGDKWLADRVYSGVPASEFGLEQKIKIGPMSGRSNIIFWLSQHSIEAKDELVSRIFEQAKKSKRLLTDDEINNIIKDFPK</sequence>
<dbReference type="GO" id="GO:0003852">
    <property type="term" value="F:2-isopropylmalate synthase activity"/>
    <property type="evidence" value="ECO:0007669"/>
    <property type="project" value="TreeGrafter"/>
</dbReference>
<dbReference type="EMBL" id="MGDE01000123">
    <property type="protein sequence ID" value="OGL45629.1"/>
    <property type="molecule type" value="Genomic_DNA"/>
</dbReference>
<dbReference type="InterPro" id="IPR050073">
    <property type="entry name" value="2-IPM_HCS-like"/>
</dbReference>
<feature type="domain" description="Pyruvate carboxyltransferase" evidence="2">
    <location>
        <begin position="1"/>
        <end position="236"/>
    </location>
</feature>
<dbReference type="InterPro" id="IPR013785">
    <property type="entry name" value="Aldolase_TIM"/>
</dbReference>